<dbReference type="RefSeq" id="WP_231483091.1">
    <property type="nucleotide sequence ID" value="NZ_BAAAZO010000003.1"/>
</dbReference>
<evidence type="ECO:0000259" key="2">
    <source>
        <dbReference type="Pfam" id="PF11774"/>
    </source>
</evidence>
<keyword evidence="1" id="KW-0238">DNA-binding</keyword>
<dbReference type="InterPro" id="IPR055370">
    <property type="entry name" value="Lsr2_DNA-bd"/>
</dbReference>
<feature type="domain" description="Lsr2 DNA-binding" evidence="3">
    <location>
        <begin position="71"/>
        <end position="105"/>
    </location>
</feature>
<dbReference type="InterPro" id="IPR036625">
    <property type="entry name" value="E3-bd_dom_sf"/>
</dbReference>
<dbReference type="Gene3D" id="3.30.60.230">
    <property type="entry name" value="Lsr2, dimerization domain"/>
    <property type="match status" value="1"/>
</dbReference>
<evidence type="ECO:0000313" key="5">
    <source>
        <dbReference type="Proteomes" id="UP001501074"/>
    </source>
</evidence>
<dbReference type="Proteomes" id="UP001501074">
    <property type="component" value="Unassembled WGS sequence"/>
</dbReference>
<comment type="caution">
    <text evidence="4">The sequence shown here is derived from an EMBL/GenBank/DDBJ whole genome shotgun (WGS) entry which is preliminary data.</text>
</comment>
<sequence length="107" mass="11699">MATRTVTELLDDMTGQQADETVAFSIDGVEYEIDMTKKNAAALRKAFAPWQDAARRVGGRKQSALKQVSTGVDNRAVRAWAASNGYELSERGRIPAHVIEQYQAAGN</sequence>
<protein>
    <submittedName>
        <fullName evidence="4">Lsr2 family protein</fullName>
    </submittedName>
</protein>
<feature type="domain" description="Lsr2 dimerization" evidence="2">
    <location>
        <begin position="1"/>
        <end position="58"/>
    </location>
</feature>
<dbReference type="Pfam" id="PF23359">
    <property type="entry name" value="Lsr2_DNA-bd"/>
    <property type="match status" value="1"/>
</dbReference>
<evidence type="ECO:0000313" key="4">
    <source>
        <dbReference type="EMBL" id="GAA3605072.1"/>
    </source>
</evidence>
<gene>
    <name evidence="4" type="ORF">GCM10022223_21000</name>
</gene>
<name>A0ABP6ZCG0_9ACTN</name>
<dbReference type="EMBL" id="BAAAZO010000003">
    <property type="protein sequence ID" value="GAA3605072.1"/>
    <property type="molecule type" value="Genomic_DNA"/>
</dbReference>
<keyword evidence="5" id="KW-1185">Reference proteome</keyword>
<dbReference type="Pfam" id="PF11774">
    <property type="entry name" value="Lsr2"/>
    <property type="match status" value="1"/>
</dbReference>
<proteinExistence type="predicted"/>
<reference evidence="5" key="1">
    <citation type="journal article" date="2019" name="Int. J. Syst. Evol. Microbiol.">
        <title>The Global Catalogue of Microorganisms (GCM) 10K type strain sequencing project: providing services to taxonomists for standard genome sequencing and annotation.</title>
        <authorList>
            <consortium name="The Broad Institute Genomics Platform"/>
            <consortium name="The Broad Institute Genome Sequencing Center for Infectious Disease"/>
            <person name="Wu L."/>
            <person name="Ma J."/>
        </authorList>
    </citation>
    <scope>NUCLEOTIDE SEQUENCE [LARGE SCALE GENOMIC DNA]</scope>
    <source>
        <strain evidence="5">JCM 16902</strain>
    </source>
</reference>
<accession>A0ABP6ZCG0</accession>
<evidence type="ECO:0000259" key="3">
    <source>
        <dbReference type="Pfam" id="PF23359"/>
    </source>
</evidence>
<organism evidence="4 5">
    <name type="scientific">Kineosporia mesophila</name>
    <dbReference type="NCBI Taxonomy" id="566012"/>
    <lineage>
        <taxon>Bacteria</taxon>
        <taxon>Bacillati</taxon>
        <taxon>Actinomycetota</taxon>
        <taxon>Actinomycetes</taxon>
        <taxon>Kineosporiales</taxon>
        <taxon>Kineosporiaceae</taxon>
        <taxon>Kineosporia</taxon>
    </lineage>
</organism>
<dbReference type="InterPro" id="IPR024412">
    <property type="entry name" value="Lsr2_dim_dom"/>
</dbReference>
<dbReference type="Gene3D" id="4.10.320.10">
    <property type="entry name" value="E3-binding domain"/>
    <property type="match status" value="1"/>
</dbReference>
<dbReference type="InterPro" id="IPR042261">
    <property type="entry name" value="Lsr2-like_dimerization"/>
</dbReference>
<evidence type="ECO:0000256" key="1">
    <source>
        <dbReference type="ARBA" id="ARBA00023125"/>
    </source>
</evidence>